<dbReference type="STRING" id="797515.HMPREF9103_01957"/>
<protein>
    <submittedName>
        <fullName evidence="1">Uncharacterized protein</fullName>
    </submittedName>
</protein>
<proteinExistence type="predicted"/>
<reference evidence="1 2" key="1">
    <citation type="submission" date="2011-09" db="EMBL/GenBank/DDBJ databases">
        <authorList>
            <person name="Weinstock G."/>
            <person name="Sodergren E."/>
            <person name="Clifton S."/>
            <person name="Fulton L."/>
            <person name="Fulton B."/>
            <person name="Courtney L."/>
            <person name="Fronick C."/>
            <person name="Harrison M."/>
            <person name="Strong C."/>
            <person name="Farmer C."/>
            <person name="Delahaunty K."/>
            <person name="Markovic C."/>
            <person name="Hall O."/>
            <person name="Minx P."/>
            <person name="Tomlinson C."/>
            <person name="Mitreva M."/>
            <person name="Hou S."/>
            <person name="Chen J."/>
            <person name="Wollam A."/>
            <person name="Pepin K.H."/>
            <person name="Johnson M."/>
            <person name="Bhonagiri V."/>
            <person name="Zhang X."/>
            <person name="Suruliraj S."/>
            <person name="Warren W."/>
            <person name="Chinwalla A."/>
            <person name="Mardis E.R."/>
            <person name="Wilson R.K."/>
        </authorList>
    </citation>
    <scope>NUCLEOTIDE SEQUENCE [LARGE SCALE GENOMIC DNA]</scope>
    <source>
        <strain evidence="1 2">F0439</strain>
    </source>
</reference>
<dbReference type="AlphaFoldDB" id="G9ZQF0"/>
<sequence length="41" mass="4863">MEELQMPLEMLLISQDLQLANQLEKTLNSFHIKLRESHLNL</sequence>
<gene>
    <name evidence="1" type="ORF">HMPREF9103_01957</name>
</gene>
<dbReference type="Proteomes" id="UP000004625">
    <property type="component" value="Unassembled WGS sequence"/>
</dbReference>
<organism evidence="1 2">
    <name type="scientific">Lentilactobacillus parafarraginis F0439</name>
    <dbReference type="NCBI Taxonomy" id="797515"/>
    <lineage>
        <taxon>Bacteria</taxon>
        <taxon>Bacillati</taxon>
        <taxon>Bacillota</taxon>
        <taxon>Bacilli</taxon>
        <taxon>Lactobacillales</taxon>
        <taxon>Lactobacillaceae</taxon>
        <taxon>Lentilactobacillus</taxon>
    </lineage>
</organism>
<comment type="caution">
    <text evidence="1">The sequence shown here is derived from an EMBL/GenBank/DDBJ whole genome shotgun (WGS) entry which is preliminary data.</text>
</comment>
<evidence type="ECO:0000313" key="1">
    <source>
        <dbReference type="EMBL" id="EHL97593.1"/>
    </source>
</evidence>
<keyword evidence="2" id="KW-1185">Reference proteome</keyword>
<dbReference type="EMBL" id="AGEY01000116">
    <property type="protein sequence ID" value="EHL97593.1"/>
    <property type="molecule type" value="Genomic_DNA"/>
</dbReference>
<dbReference type="HOGENOM" id="CLU_3271945_0_0_9"/>
<evidence type="ECO:0000313" key="2">
    <source>
        <dbReference type="Proteomes" id="UP000004625"/>
    </source>
</evidence>
<name>G9ZQF0_9LACO</name>
<dbReference type="PATRIC" id="fig|797515.3.peg.1804"/>
<accession>G9ZQF0</accession>